<reference evidence="2" key="1">
    <citation type="journal article" date="2023" name="Mol. Phylogenet. Evol.">
        <title>Genome-scale phylogeny and comparative genomics of the fungal order Sordariales.</title>
        <authorList>
            <person name="Hensen N."/>
            <person name="Bonometti L."/>
            <person name="Westerberg I."/>
            <person name="Brannstrom I.O."/>
            <person name="Guillou S."/>
            <person name="Cros-Aarteil S."/>
            <person name="Calhoun S."/>
            <person name="Haridas S."/>
            <person name="Kuo A."/>
            <person name="Mondo S."/>
            <person name="Pangilinan J."/>
            <person name="Riley R."/>
            <person name="LaButti K."/>
            <person name="Andreopoulos B."/>
            <person name="Lipzen A."/>
            <person name="Chen C."/>
            <person name="Yan M."/>
            <person name="Daum C."/>
            <person name="Ng V."/>
            <person name="Clum A."/>
            <person name="Steindorff A."/>
            <person name="Ohm R.A."/>
            <person name="Martin F."/>
            <person name="Silar P."/>
            <person name="Natvig D.O."/>
            <person name="Lalanne C."/>
            <person name="Gautier V."/>
            <person name="Ament-Velasquez S.L."/>
            <person name="Kruys A."/>
            <person name="Hutchinson M.I."/>
            <person name="Powell A.J."/>
            <person name="Barry K."/>
            <person name="Miller A.N."/>
            <person name="Grigoriev I.V."/>
            <person name="Debuchy R."/>
            <person name="Gladieux P."/>
            <person name="Hiltunen Thoren M."/>
            <person name="Johannesson H."/>
        </authorList>
    </citation>
    <scope>NUCLEOTIDE SEQUENCE</scope>
    <source>
        <strain evidence="2">CBS 990.96</strain>
    </source>
</reference>
<feature type="compositionally biased region" description="Basic and acidic residues" evidence="1">
    <location>
        <begin position="124"/>
        <end position="133"/>
    </location>
</feature>
<gene>
    <name evidence="2" type="ORF">QBC38DRAFT_450857</name>
</gene>
<accession>A0AAN7BYJ6</accession>
<sequence length="303" mass="33751">MAPRRRPTFSSQGRTTKNLVYRAGNATFRAGDLAPSNQKPDFFREGIKGSPSPGRTFAPDIRAGHNQPCQTRQAKITPKFELRAILDRARTVPITAEDLQRVWEALKQRFPAKTVDASALSPTEEFRDLKQNPDDPPVASDNEDNEPLAQRRRLSSMHEVVSVATLNIPTEHSLAIPPVQTPTKSASESTLRAIYPFHTRAHPLRNRPICVGRDLHYFPYNRAGLEPPRPARTSSRQLLGSMLRGSVRGTERDNSMDIEDCVPSPVRSESSAKPYLLPTISPQESSTTLCDTKRRLNDGIISP</sequence>
<feature type="region of interest" description="Disordered" evidence="1">
    <location>
        <begin position="31"/>
        <end position="70"/>
    </location>
</feature>
<evidence type="ECO:0000256" key="1">
    <source>
        <dbReference type="SAM" id="MobiDB-lite"/>
    </source>
</evidence>
<keyword evidence="3" id="KW-1185">Reference proteome</keyword>
<protein>
    <submittedName>
        <fullName evidence="2">Uncharacterized protein</fullName>
    </submittedName>
</protein>
<organism evidence="2 3">
    <name type="scientific">Podospora fimiseda</name>
    <dbReference type="NCBI Taxonomy" id="252190"/>
    <lineage>
        <taxon>Eukaryota</taxon>
        <taxon>Fungi</taxon>
        <taxon>Dikarya</taxon>
        <taxon>Ascomycota</taxon>
        <taxon>Pezizomycotina</taxon>
        <taxon>Sordariomycetes</taxon>
        <taxon>Sordariomycetidae</taxon>
        <taxon>Sordariales</taxon>
        <taxon>Podosporaceae</taxon>
        <taxon>Podospora</taxon>
    </lineage>
</organism>
<evidence type="ECO:0000313" key="2">
    <source>
        <dbReference type="EMBL" id="KAK4232004.1"/>
    </source>
</evidence>
<dbReference type="AlphaFoldDB" id="A0AAN7BYJ6"/>
<comment type="caution">
    <text evidence="2">The sequence shown here is derived from an EMBL/GenBank/DDBJ whole genome shotgun (WGS) entry which is preliminary data.</text>
</comment>
<feature type="region of interest" description="Disordered" evidence="1">
    <location>
        <begin position="248"/>
        <end position="273"/>
    </location>
</feature>
<evidence type="ECO:0000313" key="3">
    <source>
        <dbReference type="Proteomes" id="UP001301958"/>
    </source>
</evidence>
<dbReference type="EMBL" id="MU865290">
    <property type="protein sequence ID" value="KAK4232004.1"/>
    <property type="molecule type" value="Genomic_DNA"/>
</dbReference>
<name>A0AAN7BYJ6_9PEZI</name>
<reference evidence="2" key="2">
    <citation type="submission" date="2023-05" db="EMBL/GenBank/DDBJ databases">
        <authorList>
            <consortium name="Lawrence Berkeley National Laboratory"/>
            <person name="Steindorff A."/>
            <person name="Hensen N."/>
            <person name="Bonometti L."/>
            <person name="Westerberg I."/>
            <person name="Brannstrom I.O."/>
            <person name="Guillou S."/>
            <person name="Cros-Aarteil S."/>
            <person name="Calhoun S."/>
            <person name="Haridas S."/>
            <person name="Kuo A."/>
            <person name="Mondo S."/>
            <person name="Pangilinan J."/>
            <person name="Riley R."/>
            <person name="Labutti K."/>
            <person name="Andreopoulos B."/>
            <person name="Lipzen A."/>
            <person name="Chen C."/>
            <person name="Yanf M."/>
            <person name="Daum C."/>
            <person name="Ng V."/>
            <person name="Clum A."/>
            <person name="Ohm R."/>
            <person name="Martin F."/>
            <person name="Silar P."/>
            <person name="Natvig D."/>
            <person name="Lalanne C."/>
            <person name="Gautier V."/>
            <person name="Ament-Velasquez S.L."/>
            <person name="Kruys A."/>
            <person name="Hutchinson M.I."/>
            <person name="Powell A.J."/>
            <person name="Barry K."/>
            <person name="Miller A.N."/>
            <person name="Grigoriev I.V."/>
            <person name="Debuchy R."/>
            <person name="Gladieux P."/>
            <person name="Thoren M.H."/>
            <person name="Johannesson H."/>
        </authorList>
    </citation>
    <scope>NUCLEOTIDE SEQUENCE</scope>
    <source>
        <strain evidence="2">CBS 990.96</strain>
    </source>
</reference>
<feature type="region of interest" description="Disordered" evidence="1">
    <location>
        <begin position="115"/>
        <end position="149"/>
    </location>
</feature>
<dbReference type="Proteomes" id="UP001301958">
    <property type="component" value="Unassembled WGS sequence"/>
</dbReference>
<proteinExistence type="predicted"/>